<evidence type="ECO:0000313" key="2">
    <source>
        <dbReference type="EMBL" id="PPS06107.1"/>
    </source>
</evidence>
<proteinExistence type="predicted"/>
<gene>
    <name evidence="2" type="ORF">GOBAR_AA14539</name>
</gene>
<dbReference type="Proteomes" id="UP000239757">
    <property type="component" value="Unassembled WGS sequence"/>
</dbReference>
<dbReference type="EMBL" id="KZ664339">
    <property type="protein sequence ID" value="PPS06107.1"/>
    <property type="molecule type" value="Genomic_DNA"/>
</dbReference>
<feature type="region of interest" description="Disordered" evidence="1">
    <location>
        <begin position="162"/>
        <end position="192"/>
    </location>
</feature>
<evidence type="ECO:0000313" key="3">
    <source>
        <dbReference type="Proteomes" id="UP000239757"/>
    </source>
</evidence>
<sequence>MGPILLSTVSHMPLTRRILRRSLLMFPHSMRSLPPRYLGNDQFMQLLHWHIFPTDSPILSSGLVRAMSVPEFGVALRLYTDEFMEEEDMNALPRNIHISPSLCWKALAPLSSTYDPSRSKASALPLPYDISMPMIEHQHGTDPPQHRLSHAIDKEDLEEIPVNVPPQHEEPSTALPRERPVHAAASLAHLSD</sequence>
<evidence type="ECO:0000256" key="1">
    <source>
        <dbReference type="SAM" id="MobiDB-lite"/>
    </source>
</evidence>
<accession>A0A2P5XS14</accession>
<reference evidence="2 3" key="1">
    <citation type="submission" date="2015-01" db="EMBL/GenBank/DDBJ databases">
        <title>Genome of allotetraploid Gossypium barbadense reveals genomic plasticity and fiber elongation in cotton evolution.</title>
        <authorList>
            <person name="Chen X."/>
            <person name="Liu X."/>
            <person name="Zhao B."/>
            <person name="Zheng H."/>
            <person name="Hu Y."/>
            <person name="Lu G."/>
            <person name="Yang C."/>
            <person name="Chen J."/>
            <person name="Shan C."/>
            <person name="Zhang L."/>
            <person name="Zhou Y."/>
            <person name="Wang L."/>
            <person name="Guo W."/>
            <person name="Bai Y."/>
            <person name="Ruan J."/>
            <person name="Shangguan X."/>
            <person name="Mao Y."/>
            <person name="Jiang J."/>
            <person name="Zhu Y."/>
            <person name="Lei J."/>
            <person name="Kang H."/>
            <person name="Chen S."/>
            <person name="He X."/>
            <person name="Wang R."/>
            <person name="Wang Y."/>
            <person name="Chen J."/>
            <person name="Wang L."/>
            <person name="Yu S."/>
            <person name="Wang B."/>
            <person name="Wei J."/>
            <person name="Song S."/>
            <person name="Lu X."/>
            <person name="Gao Z."/>
            <person name="Gu W."/>
            <person name="Deng X."/>
            <person name="Ma D."/>
            <person name="Wang S."/>
            <person name="Liang W."/>
            <person name="Fang L."/>
            <person name="Cai C."/>
            <person name="Zhu X."/>
            <person name="Zhou B."/>
            <person name="Zhang Y."/>
            <person name="Chen Z."/>
            <person name="Xu S."/>
            <person name="Zhu R."/>
            <person name="Wang S."/>
            <person name="Zhang T."/>
            <person name="Zhao G."/>
        </authorList>
    </citation>
    <scope>NUCLEOTIDE SEQUENCE [LARGE SCALE GENOMIC DNA]</scope>
    <source>
        <strain evidence="3">cv. Xinhai21</strain>
        <tissue evidence="2">Leaf</tissue>
    </source>
</reference>
<organism evidence="2 3">
    <name type="scientific">Gossypium barbadense</name>
    <name type="common">Sea Island cotton</name>
    <name type="synonym">Hibiscus barbadensis</name>
    <dbReference type="NCBI Taxonomy" id="3634"/>
    <lineage>
        <taxon>Eukaryota</taxon>
        <taxon>Viridiplantae</taxon>
        <taxon>Streptophyta</taxon>
        <taxon>Embryophyta</taxon>
        <taxon>Tracheophyta</taxon>
        <taxon>Spermatophyta</taxon>
        <taxon>Magnoliopsida</taxon>
        <taxon>eudicotyledons</taxon>
        <taxon>Gunneridae</taxon>
        <taxon>Pentapetalae</taxon>
        <taxon>rosids</taxon>
        <taxon>malvids</taxon>
        <taxon>Malvales</taxon>
        <taxon>Malvaceae</taxon>
        <taxon>Malvoideae</taxon>
        <taxon>Gossypium</taxon>
    </lineage>
</organism>
<feature type="compositionally biased region" description="Basic and acidic residues" evidence="1">
    <location>
        <begin position="167"/>
        <end position="181"/>
    </location>
</feature>
<name>A0A2P5XS14_GOSBA</name>
<dbReference type="AlphaFoldDB" id="A0A2P5XS14"/>
<dbReference type="OrthoDB" id="1685790at2759"/>
<protein>
    <submittedName>
        <fullName evidence="2">Uncharacterized protein</fullName>
    </submittedName>
</protein>